<organism evidence="7 8">
    <name type="scientific">Herbinix hemicellulosilytica</name>
    <dbReference type="NCBI Taxonomy" id="1564487"/>
    <lineage>
        <taxon>Bacteria</taxon>
        <taxon>Bacillati</taxon>
        <taxon>Bacillota</taxon>
        <taxon>Clostridia</taxon>
        <taxon>Lachnospirales</taxon>
        <taxon>Lachnospiraceae</taxon>
        <taxon>Herbinix</taxon>
    </lineage>
</organism>
<evidence type="ECO:0000256" key="3">
    <source>
        <dbReference type="ARBA" id="ARBA00022630"/>
    </source>
</evidence>
<evidence type="ECO:0000256" key="2">
    <source>
        <dbReference type="ARBA" id="ARBA00004777"/>
    </source>
</evidence>
<keyword evidence="8" id="KW-1185">Reference proteome</keyword>
<evidence type="ECO:0000256" key="6">
    <source>
        <dbReference type="RuleBase" id="RU003862"/>
    </source>
</evidence>
<gene>
    <name evidence="7" type="ORF">HHT355_2121</name>
</gene>
<proteinExistence type="inferred from homology"/>
<evidence type="ECO:0000313" key="8">
    <source>
        <dbReference type="Proteomes" id="UP000236497"/>
    </source>
</evidence>
<dbReference type="GO" id="GO:0035999">
    <property type="term" value="P:tetrahydrofolate interconversion"/>
    <property type="evidence" value="ECO:0007669"/>
    <property type="project" value="UniProtKB-UniPathway"/>
</dbReference>
<keyword evidence="5 6" id="KW-0560">Oxidoreductase</keyword>
<evidence type="ECO:0000256" key="1">
    <source>
        <dbReference type="ARBA" id="ARBA00001974"/>
    </source>
</evidence>
<sequence length="64" mass="7004">MRISSLFGKNKVVFSFEVFPPKKTSPIDTIYKTLDDLKDLKPDFISVTYGAGGNAADTSTCDIV</sequence>
<dbReference type="UniPathway" id="UPA00193"/>
<dbReference type="AlphaFoldDB" id="A0A0H5SIL0"/>
<dbReference type="InterPro" id="IPR003171">
    <property type="entry name" value="Mehydrof_redctse-like"/>
</dbReference>
<evidence type="ECO:0000256" key="5">
    <source>
        <dbReference type="ARBA" id="ARBA00023002"/>
    </source>
</evidence>
<evidence type="ECO:0000313" key="7">
    <source>
        <dbReference type="EMBL" id="CRZ35319.1"/>
    </source>
</evidence>
<reference evidence="7 8" key="1">
    <citation type="submission" date="2015-06" db="EMBL/GenBank/DDBJ databases">
        <authorList>
            <person name="Wibberg Daniel"/>
        </authorList>
    </citation>
    <scope>NUCLEOTIDE SEQUENCE [LARGE SCALE GENOMIC DNA]</scope>
    <source>
        <strain evidence="7 8">T3/55T</strain>
    </source>
</reference>
<dbReference type="Pfam" id="PF02219">
    <property type="entry name" value="MTHFR"/>
    <property type="match status" value="1"/>
</dbReference>
<name>A0A0H5SIL0_HERHM</name>
<comment type="similarity">
    <text evidence="6">Belongs to the methylenetetrahydrofolate reductase family.</text>
</comment>
<keyword evidence="4 6" id="KW-0274">FAD</keyword>
<protein>
    <recommendedName>
        <fullName evidence="6">Methylenetetrahydrofolate reductase</fullName>
    </recommendedName>
</protein>
<dbReference type="InterPro" id="IPR029041">
    <property type="entry name" value="FAD-linked_oxidoreductase-like"/>
</dbReference>
<dbReference type="Gene3D" id="3.20.20.220">
    <property type="match status" value="1"/>
</dbReference>
<comment type="cofactor">
    <cofactor evidence="1 6">
        <name>FAD</name>
        <dbReference type="ChEBI" id="CHEBI:57692"/>
    </cofactor>
</comment>
<dbReference type="GO" id="GO:0004489">
    <property type="term" value="F:methylenetetrahydrofolate reductase [NAD(P)H] activity"/>
    <property type="evidence" value="ECO:0007669"/>
    <property type="project" value="InterPro"/>
</dbReference>
<accession>A0A0H5SIL0</accession>
<dbReference type="GO" id="GO:0006555">
    <property type="term" value="P:methionine metabolic process"/>
    <property type="evidence" value="ECO:0007669"/>
    <property type="project" value="InterPro"/>
</dbReference>
<dbReference type="OrthoDB" id="9812555at2"/>
<evidence type="ECO:0000256" key="4">
    <source>
        <dbReference type="ARBA" id="ARBA00022827"/>
    </source>
</evidence>
<dbReference type="SUPFAM" id="SSF51730">
    <property type="entry name" value="FAD-linked oxidoreductase"/>
    <property type="match status" value="1"/>
</dbReference>
<dbReference type="Proteomes" id="UP000236497">
    <property type="component" value="Unassembled WGS sequence"/>
</dbReference>
<dbReference type="EMBL" id="CVTD020000024">
    <property type="protein sequence ID" value="CRZ35319.1"/>
    <property type="molecule type" value="Genomic_DNA"/>
</dbReference>
<keyword evidence="3 6" id="KW-0285">Flavoprotein</keyword>
<comment type="pathway">
    <text evidence="2 6">One-carbon metabolism; tetrahydrofolate interconversion.</text>
</comment>